<accession>A0A2X0P8J7</accession>
<keyword evidence="1" id="KW-0812">Transmembrane</keyword>
<reference evidence="2 3" key="1">
    <citation type="submission" date="2016-11" db="EMBL/GenBank/DDBJ databases">
        <authorList>
            <person name="Jaros S."/>
            <person name="Januszkiewicz K."/>
            <person name="Wedrychowicz H."/>
        </authorList>
    </citation>
    <scope>NUCLEOTIDE SEQUENCE [LARGE SCALE GENOMIC DNA]</scope>
</reference>
<keyword evidence="1" id="KW-1133">Transmembrane helix</keyword>
<evidence type="ECO:0000256" key="1">
    <source>
        <dbReference type="SAM" id="Phobius"/>
    </source>
</evidence>
<organism evidence="2 3">
    <name type="scientific">Microbotryum silenes-dioicae</name>
    <dbReference type="NCBI Taxonomy" id="796604"/>
    <lineage>
        <taxon>Eukaryota</taxon>
        <taxon>Fungi</taxon>
        <taxon>Dikarya</taxon>
        <taxon>Basidiomycota</taxon>
        <taxon>Pucciniomycotina</taxon>
        <taxon>Microbotryomycetes</taxon>
        <taxon>Microbotryales</taxon>
        <taxon>Microbotryaceae</taxon>
        <taxon>Microbotryum</taxon>
    </lineage>
</organism>
<sequence>MVGTFEGSLLLVFNETTSRIQYSILAGSACFQSRLSSPVSSLQSQRFVLVLGFVSRFGPLSLPCLSAVPVGLSSLASLVFILGSIVFPCHSISSLIDRFAIP</sequence>
<dbReference type="AlphaFoldDB" id="A0A2X0P8J7"/>
<proteinExistence type="predicted"/>
<evidence type="ECO:0000313" key="3">
    <source>
        <dbReference type="Proteomes" id="UP000249464"/>
    </source>
</evidence>
<dbReference type="Proteomes" id="UP000249464">
    <property type="component" value="Unassembled WGS sequence"/>
</dbReference>
<protein>
    <submittedName>
        <fullName evidence="2">BQ5605_C009g05465 protein</fullName>
    </submittedName>
</protein>
<name>A0A2X0P8J7_9BASI</name>
<feature type="transmembrane region" description="Helical" evidence="1">
    <location>
        <begin position="74"/>
        <end position="96"/>
    </location>
</feature>
<dbReference type="EMBL" id="FQNC01000049">
    <property type="protein sequence ID" value="SGY81125.1"/>
    <property type="molecule type" value="Genomic_DNA"/>
</dbReference>
<keyword evidence="3" id="KW-1185">Reference proteome</keyword>
<evidence type="ECO:0000313" key="2">
    <source>
        <dbReference type="EMBL" id="SGY81125.1"/>
    </source>
</evidence>
<keyword evidence="1" id="KW-0472">Membrane</keyword>
<gene>
    <name evidence="2" type="primary">BQ5605_C009g05465</name>
    <name evidence="2" type="ORF">BQ5605_C009G05465</name>
</gene>